<feature type="transmembrane region" description="Helical" evidence="4">
    <location>
        <begin position="235"/>
        <end position="255"/>
    </location>
</feature>
<evidence type="ECO:0000256" key="5">
    <source>
        <dbReference type="SAM" id="SignalP"/>
    </source>
</evidence>
<dbReference type="Pfam" id="PF00990">
    <property type="entry name" value="GGDEF"/>
    <property type="match status" value="1"/>
</dbReference>
<dbReference type="InterPro" id="IPR011623">
    <property type="entry name" value="7TMR_DISM_rcpt_extracell_dom1"/>
</dbReference>
<dbReference type="FunFam" id="3.30.70.270:FF:000001">
    <property type="entry name" value="Diguanylate cyclase domain protein"/>
    <property type="match status" value="1"/>
</dbReference>
<dbReference type="InterPro" id="IPR029787">
    <property type="entry name" value="Nucleotide_cyclase"/>
</dbReference>
<sequence length="563" mass="61955">MFVLLLALLQAFVAHAEVPTATLPGWVITELPTAIGDDAAAITRGDHDASFLSHPGNAVRAVPDAPLWFRLRFDADWTSSEPPVLVVRNAGYGHVTLYAPPDYRAQSLWLTKPDPQARFSRHAMAFMLPAGLRADQSLYLRFDRVRVERKPVVAVTDMASYQAADLRHVRVVTLFSATQLTMVLVGLCLWLALRDRVYALFVAYSGLQLVYLLLVSGEFYDLPLGVLPDLLGQRASWILAMLSATLSISFILEFCQLPRETPRSATVLGAMRWPYMVALFALVVPVDWPARDIAMPPLANLMLLIGALIATVVVAYAALHRNRAAMFFLVAWMPQVVFTALRVTQLILHLPQPTWLEYGFPFTTSFSSVIVVLGLADATLRARRERDVAKRLAEYDGLTGVLNRRAISRCLENQFAEATALKQPLALLFVDLDHFKAINDRHGHLIGDHCLKAVADTLADELQDGEYFGRYGGEEFLAVLPGATHAEAIATGERLRKRVEHLSIETDGVRLHLTASIGVAGLLAGADSPDKLVERADAALYRAKAEGRNRVCTHAPLAATGRA</sequence>
<comment type="caution">
    <text evidence="7">The sequence shown here is derived from an EMBL/GenBank/DDBJ whole genome shotgun (WGS) entry which is preliminary data.</text>
</comment>
<dbReference type="PANTHER" id="PTHR45138">
    <property type="entry name" value="REGULATORY COMPONENTS OF SENSORY TRANSDUCTION SYSTEM"/>
    <property type="match status" value="1"/>
</dbReference>
<feature type="transmembrane region" description="Helical" evidence="4">
    <location>
        <begin position="298"/>
        <end position="319"/>
    </location>
</feature>
<gene>
    <name evidence="7" type="ORF">EV148_104152</name>
</gene>
<dbReference type="InterPro" id="IPR050469">
    <property type="entry name" value="Diguanylate_Cyclase"/>
</dbReference>
<dbReference type="GO" id="GO:0052621">
    <property type="term" value="F:diguanylate cyclase activity"/>
    <property type="evidence" value="ECO:0007669"/>
    <property type="project" value="UniProtKB-EC"/>
</dbReference>
<accession>A0A4V2S2K2</accession>
<comment type="catalytic activity">
    <reaction evidence="3">
        <text>2 GTP = 3',3'-c-di-GMP + 2 diphosphate</text>
        <dbReference type="Rhea" id="RHEA:24898"/>
        <dbReference type="ChEBI" id="CHEBI:33019"/>
        <dbReference type="ChEBI" id="CHEBI:37565"/>
        <dbReference type="ChEBI" id="CHEBI:58805"/>
        <dbReference type="EC" id="2.7.7.65"/>
    </reaction>
</comment>
<reference evidence="7 8" key="1">
    <citation type="journal article" date="2015" name="Stand. Genomic Sci.">
        <title>Genomic Encyclopedia of Bacterial and Archaeal Type Strains, Phase III: the genomes of soil and plant-associated and newly described type strains.</title>
        <authorList>
            <person name="Whitman W.B."/>
            <person name="Woyke T."/>
            <person name="Klenk H.P."/>
            <person name="Zhou Y."/>
            <person name="Lilburn T.G."/>
            <person name="Beck B.J."/>
            <person name="De Vos P."/>
            <person name="Vandamme P."/>
            <person name="Eisen J.A."/>
            <person name="Garrity G."/>
            <person name="Hugenholtz P."/>
            <person name="Kyrpides N.C."/>
        </authorList>
    </citation>
    <scope>NUCLEOTIDE SEQUENCE [LARGE SCALE GENOMIC DNA]</scope>
    <source>
        <strain evidence="7 8">A3</strain>
    </source>
</reference>
<evidence type="ECO:0000256" key="2">
    <source>
        <dbReference type="ARBA" id="ARBA00012528"/>
    </source>
</evidence>
<dbReference type="SMART" id="SM00267">
    <property type="entry name" value="GGDEF"/>
    <property type="match status" value="1"/>
</dbReference>
<dbReference type="Proteomes" id="UP000294862">
    <property type="component" value="Unassembled WGS sequence"/>
</dbReference>
<feature type="transmembrane region" description="Helical" evidence="4">
    <location>
        <begin position="360"/>
        <end position="380"/>
    </location>
</feature>
<keyword evidence="4" id="KW-1133">Transmembrane helix</keyword>
<organism evidence="7 8">
    <name type="scientific">Dokdonella fugitiva</name>
    <dbReference type="NCBI Taxonomy" id="328517"/>
    <lineage>
        <taxon>Bacteria</taxon>
        <taxon>Pseudomonadati</taxon>
        <taxon>Pseudomonadota</taxon>
        <taxon>Gammaproteobacteria</taxon>
        <taxon>Lysobacterales</taxon>
        <taxon>Rhodanobacteraceae</taxon>
        <taxon>Dokdonella</taxon>
    </lineage>
</organism>
<dbReference type="AlphaFoldDB" id="A0A4V2S2K2"/>
<name>A0A4V2S2K2_9GAMM</name>
<dbReference type="NCBIfam" id="TIGR00254">
    <property type="entry name" value="GGDEF"/>
    <property type="match status" value="1"/>
</dbReference>
<dbReference type="GO" id="GO:1902201">
    <property type="term" value="P:negative regulation of bacterial-type flagellum-dependent cell motility"/>
    <property type="evidence" value="ECO:0007669"/>
    <property type="project" value="TreeGrafter"/>
</dbReference>
<protein>
    <recommendedName>
        <fullName evidence="2">diguanylate cyclase</fullName>
        <ecNumber evidence="2">2.7.7.65</ecNumber>
    </recommendedName>
</protein>
<feature type="signal peptide" evidence="5">
    <location>
        <begin position="1"/>
        <end position="16"/>
    </location>
</feature>
<evidence type="ECO:0000256" key="1">
    <source>
        <dbReference type="ARBA" id="ARBA00001946"/>
    </source>
</evidence>
<keyword evidence="8" id="KW-1185">Reference proteome</keyword>
<dbReference type="EMBL" id="SLWQ01000004">
    <property type="protein sequence ID" value="TCO40790.1"/>
    <property type="molecule type" value="Genomic_DNA"/>
</dbReference>
<keyword evidence="5" id="KW-0732">Signal</keyword>
<dbReference type="PROSITE" id="PS50887">
    <property type="entry name" value="GGDEF"/>
    <property type="match status" value="1"/>
</dbReference>
<keyword evidence="4" id="KW-0812">Transmembrane</keyword>
<dbReference type="PANTHER" id="PTHR45138:SF9">
    <property type="entry name" value="DIGUANYLATE CYCLASE DGCM-RELATED"/>
    <property type="match status" value="1"/>
</dbReference>
<evidence type="ECO:0000313" key="8">
    <source>
        <dbReference type="Proteomes" id="UP000294862"/>
    </source>
</evidence>
<feature type="transmembrane region" description="Helical" evidence="4">
    <location>
        <begin position="267"/>
        <end position="286"/>
    </location>
</feature>
<keyword evidence="4" id="KW-0472">Membrane</keyword>
<feature type="domain" description="GGDEF" evidence="6">
    <location>
        <begin position="423"/>
        <end position="556"/>
    </location>
</feature>
<dbReference type="GO" id="GO:0043709">
    <property type="term" value="P:cell adhesion involved in single-species biofilm formation"/>
    <property type="evidence" value="ECO:0007669"/>
    <property type="project" value="TreeGrafter"/>
</dbReference>
<evidence type="ECO:0000259" key="6">
    <source>
        <dbReference type="PROSITE" id="PS50887"/>
    </source>
</evidence>
<evidence type="ECO:0000256" key="4">
    <source>
        <dbReference type="SAM" id="Phobius"/>
    </source>
</evidence>
<dbReference type="GO" id="GO:0005886">
    <property type="term" value="C:plasma membrane"/>
    <property type="evidence" value="ECO:0007669"/>
    <property type="project" value="TreeGrafter"/>
</dbReference>
<proteinExistence type="predicted"/>
<dbReference type="InterPro" id="IPR000160">
    <property type="entry name" value="GGDEF_dom"/>
</dbReference>
<feature type="transmembrane region" description="Helical" evidence="4">
    <location>
        <begin position="171"/>
        <end position="190"/>
    </location>
</feature>
<feature type="chain" id="PRO_5020210782" description="diguanylate cyclase" evidence="5">
    <location>
        <begin position="17"/>
        <end position="563"/>
    </location>
</feature>
<dbReference type="RefSeq" id="WP_158287416.1">
    <property type="nucleotide sequence ID" value="NZ_SLWQ01000004.1"/>
</dbReference>
<dbReference type="InterPro" id="IPR043128">
    <property type="entry name" value="Rev_trsase/Diguanyl_cyclase"/>
</dbReference>
<feature type="transmembrane region" description="Helical" evidence="4">
    <location>
        <begin position="326"/>
        <end position="348"/>
    </location>
</feature>
<evidence type="ECO:0000256" key="3">
    <source>
        <dbReference type="ARBA" id="ARBA00034247"/>
    </source>
</evidence>
<dbReference type="OrthoDB" id="9803824at2"/>
<comment type="cofactor">
    <cofactor evidence="1">
        <name>Mg(2+)</name>
        <dbReference type="ChEBI" id="CHEBI:18420"/>
    </cofactor>
</comment>
<dbReference type="CDD" id="cd01949">
    <property type="entry name" value="GGDEF"/>
    <property type="match status" value="1"/>
</dbReference>
<dbReference type="EC" id="2.7.7.65" evidence="2"/>
<dbReference type="Pfam" id="PF07695">
    <property type="entry name" value="7TMR-DISM_7TM"/>
    <property type="match status" value="1"/>
</dbReference>
<evidence type="ECO:0000313" key="7">
    <source>
        <dbReference type="EMBL" id="TCO40790.1"/>
    </source>
</evidence>
<dbReference type="Gene3D" id="3.30.70.270">
    <property type="match status" value="1"/>
</dbReference>
<dbReference type="SUPFAM" id="SSF55073">
    <property type="entry name" value="Nucleotide cyclase"/>
    <property type="match status" value="1"/>
</dbReference>
<feature type="transmembrane region" description="Helical" evidence="4">
    <location>
        <begin position="197"/>
        <end position="215"/>
    </location>
</feature>